<protein>
    <submittedName>
        <fullName evidence="1">Uncharacterized protein</fullName>
    </submittedName>
</protein>
<organism evidence="1 2">
    <name type="scientific">Paraglaciecola mesophila KMM 241</name>
    <dbReference type="NCBI Taxonomy" id="1128912"/>
    <lineage>
        <taxon>Bacteria</taxon>
        <taxon>Pseudomonadati</taxon>
        <taxon>Pseudomonadota</taxon>
        <taxon>Gammaproteobacteria</taxon>
        <taxon>Alteromonadales</taxon>
        <taxon>Alteromonadaceae</taxon>
        <taxon>Paraglaciecola</taxon>
    </lineage>
</organism>
<evidence type="ECO:0000313" key="1">
    <source>
        <dbReference type="EMBL" id="GAC22585.1"/>
    </source>
</evidence>
<proteinExistence type="predicted"/>
<gene>
    <name evidence="1" type="ORF">GMES_0276</name>
</gene>
<accession>K6ZGS3</accession>
<dbReference type="AlphaFoldDB" id="K6ZGS3"/>
<reference evidence="1 2" key="1">
    <citation type="journal article" date="2017" name="Antonie Van Leeuwenhoek">
        <title>Rhizobium rhizosphaerae sp. nov., a novel species isolated from rice rhizosphere.</title>
        <authorList>
            <person name="Zhao J.J."/>
            <person name="Zhang J."/>
            <person name="Zhang R.J."/>
            <person name="Zhang C.W."/>
            <person name="Yin H.Q."/>
            <person name="Zhang X.X."/>
        </authorList>
    </citation>
    <scope>NUCLEOTIDE SEQUENCE [LARGE SCALE GENOMIC DNA]</scope>
    <source>
        <strain evidence="1 2">KMM 241</strain>
    </source>
</reference>
<comment type="caution">
    <text evidence="1">The sequence shown here is derived from an EMBL/GenBank/DDBJ whole genome shotgun (WGS) entry which is preliminary data.</text>
</comment>
<dbReference type="Proteomes" id="UP000006263">
    <property type="component" value="Unassembled WGS sequence"/>
</dbReference>
<name>K6ZGS3_9ALTE</name>
<sequence length="42" mass="4559">MSQRVIAGLDEWLPTTEPGLSTNSTFIFVSEALATLIIHLSV</sequence>
<dbReference type="EMBL" id="BAEP01000004">
    <property type="protein sequence ID" value="GAC22585.1"/>
    <property type="molecule type" value="Genomic_DNA"/>
</dbReference>
<evidence type="ECO:0000313" key="2">
    <source>
        <dbReference type="Proteomes" id="UP000006263"/>
    </source>
</evidence>